<dbReference type="Proteomes" id="UP001596220">
    <property type="component" value="Unassembled WGS sequence"/>
</dbReference>
<reference evidence="2" key="1">
    <citation type="journal article" date="2019" name="Int. J. Syst. Evol. Microbiol.">
        <title>The Global Catalogue of Microorganisms (GCM) 10K type strain sequencing project: providing services to taxonomists for standard genome sequencing and annotation.</title>
        <authorList>
            <consortium name="The Broad Institute Genomics Platform"/>
            <consortium name="The Broad Institute Genome Sequencing Center for Infectious Disease"/>
            <person name="Wu L."/>
            <person name="Ma J."/>
        </authorList>
    </citation>
    <scope>NUCLEOTIDE SEQUENCE [LARGE SCALE GENOMIC DNA]</scope>
    <source>
        <strain evidence="2">CGMCC 4.7246</strain>
    </source>
</reference>
<proteinExistence type="predicted"/>
<evidence type="ECO:0000313" key="1">
    <source>
        <dbReference type="EMBL" id="MFC6090885.1"/>
    </source>
</evidence>
<evidence type="ECO:0000313" key="2">
    <source>
        <dbReference type="Proteomes" id="UP001596220"/>
    </source>
</evidence>
<comment type="caution">
    <text evidence="1">The sequence shown here is derived from an EMBL/GenBank/DDBJ whole genome shotgun (WGS) entry which is preliminary data.</text>
</comment>
<protein>
    <submittedName>
        <fullName evidence="1">Uncharacterized protein</fullName>
    </submittedName>
</protein>
<keyword evidence="2" id="KW-1185">Reference proteome</keyword>
<dbReference type="EMBL" id="JBHSQO010000014">
    <property type="protein sequence ID" value="MFC6090885.1"/>
    <property type="molecule type" value="Genomic_DNA"/>
</dbReference>
<organism evidence="1 2">
    <name type="scientific">Saccharothrix lopnurensis</name>
    <dbReference type="NCBI Taxonomy" id="1670621"/>
    <lineage>
        <taxon>Bacteria</taxon>
        <taxon>Bacillati</taxon>
        <taxon>Actinomycetota</taxon>
        <taxon>Actinomycetes</taxon>
        <taxon>Pseudonocardiales</taxon>
        <taxon>Pseudonocardiaceae</taxon>
        <taxon>Saccharothrix</taxon>
    </lineage>
</organism>
<gene>
    <name evidence="1" type="ORF">ACFP3R_16520</name>
</gene>
<name>A0ABW1P695_9PSEU</name>
<dbReference type="RefSeq" id="WP_380637085.1">
    <property type="nucleotide sequence ID" value="NZ_JBHSQO010000014.1"/>
</dbReference>
<sequence length="96" mass="10499">MRYTRDLPEDSSEDAITAAVEHVRAHLSAVAAADDDPETNADDVRVRVERQQGRIWVLGELDAEPDAPYLAADFDAFAGVPAELLEQLHDDPEVTG</sequence>
<accession>A0ABW1P695</accession>